<dbReference type="EMBL" id="GGFL01015249">
    <property type="protein sequence ID" value="MBW79427.1"/>
    <property type="molecule type" value="Transcribed_RNA"/>
</dbReference>
<dbReference type="InterPro" id="IPR001763">
    <property type="entry name" value="Rhodanese-like_dom"/>
</dbReference>
<dbReference type="Gene3D" id="3.40.250.10">
    <property type="entry name" value="Rhodanese-like domain"/>
    <property type="match status" value="1"/>
</dbReference>
<proteinExistence type="predicted"/>
<dbReference type="SUPFAM" id="SSF52821">
    <property type="entry name" value="Rhodanese/Cell cycle control phosphatase"/>
    <property type="match status" value="1"/>
</dbReference>
<reference evidence="2" key="1">
    <citation type="submission" date="2018-01" db="EMBL/GenBank/DDBJ databases">
        <title>An insight into the sialome of Amazonian anophelines.</title>
        <authorList>
            <person name="Ribeiro J.M."/>
            <person name="Scarpassa V."/>
            <person name="Calvo E."/>
        </authorList>
    </citation>
    <scope>NUCLEOTIDE SEQUENCE</scope>
</reference>
<dbReference type="AlphaFoldDB" id="A0A2M4DPD7"/>
<dbReference type="PROSITE" id="PS50206">
    <property type="entry name" value="RHODANESE_3"/>
    <property type="match status" value="1"/>
</dbReference>
<dbReference type="PANTHER" id="PTHR44086">
    <property type="entry name" value="THIOSULFATE SULFURTRANSFERASE RDL2, MITOCHONDRIAL-RELATED"/>
    <property type="match status" value="1"/>
</dbReference>
<organism evidence="2">
    <name type="scientific">Anopheles darlingi</name>
    <name type="common">Mosquito</name>
    <dbReference type="NCBI Taxonomy" id="43151"/>
    <lineage>
        <taxon>Eukaryota</taxon>
        <taxon>Metazoa</taxon>
        <taxon>Ecdysozoa</taxon>
        <taxon>Arthropoda</taxon>
        <taxon>Hexapoda</taxon>
        <taxon>Insecta</taxon>
        <taxon>Pterygota</taxon>
        <taxon>Neoptera</taxon>
        <taxon>Endopterygota</taxon>
        <taxon>Diptera</taxon>
        <taxon>Nematocera</taxon>
        <taxon>Culicoidea</taxon>
        <taxon>Culicidae</taxon>
        <taxon>Anophelinae</taxon>
        <taxon>Anopheles</taxon>
    </lineage>
</organism>
<dbReference type="Pfam" id="PF00581">
    <property type="entry name" value="Rhodanese"/>
    <property type="match status" value="1"/>
</dbReference>
<feature type="domain" description="Rhodanese" evidence="1">
    <location>
        <begin position="103"/>
        <end position="202"/>
    </location>
</feature>
<protein>
    <submittedName>
        <fullName evidence="2">Putative heat shock protein</fullName>
    </submittedName>
</protein>
<dbReference type="PANTHER" id="PTHR44086:SF10">
    <property type="entry name" value="THIOSULFATE SULFURTRANSFERASE_RHODANESE-LIKE DOMAIN-CONTAINING PROTEIN 3"/>
    <property type="match status" value="1"/>
</dbReference>
<name>A0A2M4DPD7_ANODA</name>
<sequence length="204" mass="22147">MSKMVFNACALLVRRGVSVSRLTIPVRALVFPQIKPLSNVRSFSVWCSSIRSLKSSRISTALVSAGSSSRNVATDCDANSKFAPGCIEPRLVATLAEVEDLPNHPEVLLIDVREPAELEATGRIPTSINIPLKTVQRELGLGAEAFEAKYGRKKPTLADPLIFSCRSGVRAGQAALQADQLGYRNVKNYVGSWLEYGPKHDLPV</sequence>
<keyword evidence="2" id="KW-0346">Stress response</keyword>
<dbReference type="SMART" id="SM00450">
    <property type="entry name" value="RHOD"/>
    <property type="match status" value="1"/>
</dbReference>
<evidence type="ECO:0000259" key="1">
    <source>
        <dbReference type="PROSITE" id="PS50206"/>
    </source>
</evidence>
<dbReference type="VEuPathDB" id="VectorBase:ADAC005986"/>
<evidence type="ECO:0000313" key="2">
    <source>
        <dbReference type="EMBL" id="MBW79427.1"/>
    </source>
</evidence>
<dbReference type="InterPro" id="IPR036873">
    <property type="entry name" value="Rhodanese-like_dom_sf"/>
</dbReference>
<dbReference type="CDD" id="cd01519">
    <property type="entry name" value="RHOD_HSP67B2"/>
    <property type="match status" value="1"/>
</dbReference>
<accession>A0A2M4DPD7</accession>
<dbReference type="VEuPathDB" id="VectorBase:ADAR2_003779"/>